<dbReference type="GO" id="GO:0016491">
    <property type="term" value="F:oxidoreductase activity"/>
    <property type="evidence" value="ECO:0007669"/>
    <property type="project" value="UniProtKB-KW"/>
</dbReference>
<dbReference type="GO" id="GO:0000166">
    <property type="term" value="F:nucleotide binding"/>
    <property type="evidence" value="ECO:0007669"/>
    <property type="project" value="InterPro"/>
</dbReference>
<dbReference type="InterPro" id="IPR051317">
    <property type="entry name" value="Gfo/Idh/MocA_oxidoreduct"/>
</dbReference>
<sequence length="399" mass="44201">MTPFNNNMVLMGHSKSRGIFLLLSLLAIMIGYSQPAHNDKTNSMADSPGKDGPLRVGVVGLVHTHVHWILGREDKGDITIVGIVEPNRELAEKYAAQHGYSMDLVYDTLEEMVTATEPQAVTAFNTIYDHLETVKYCAPKGIHVMVEKPLAVNFEHAEEMARLANKHQIALLTNYETSWYPSTHTAYTLLQGSGSVGIPRKIVFHTGHQGPEEIGVNKEFLEWLTDPVLNGGGALTDFGCYGANITTWLLNGEAPLSVSCTTQQFKPEKYPDVEDEATIVLTYPDIQVIIQASWNWPHAVKDMEIYGTLGSLRCPDGKTVISRKAGDKPEQLLQPQPLPQGSDDPFSLLAKVVLEDYQLPEFDLSSLENNLLVMQILEAAKASAARGETIYWSEFFTEE</sequence>
<comment type="similarity">
    <text evidence="1">Belongs to the Gfo/Idh/MocA family.</text>
</comment>
<organism evidence="5 6">
    <name type="scientific">Zeaxanthinibacter enoshimensis</name>
    <dbReference type="NCBI Taxonomy" id="392009"/>
    <lineage>
        <taxon>Bacteria</taxon>
        <taxon>Pseudomonadati</taxon>
        <taxon>Bacteroidota</taxon>
        <taxon>Flavobacteriia</taxon>
        <taxon>Flavobacteriales</taxon>
        <taxon>Flavobacteriaceae</taxon>
        <taxon>Zeaxanthinibacter</taxon>
    </lineage>
</organism>
<dbReference type="InterPro" id="IPR000683">
    <property type="entry name" value="Gfo/Idh/MocA-like_OxRdtase_N"/>
</dbReference>
<accession>A0A4R6TNZ6</accession>
<dbReference type="Gene3D" id="3.30.360.10">
    <property type="entry name" value="Dihydrodipicolinate Reductase, domain 2"/>
    <property type="match status" value="1"/>
</dbReference>
<evidence type="ECO:0000259" key="4">
    <source>
        <dbReference type="Pfam" id="PF22725"/>
    </source>
</evidence>
<dbReference type="Gene3D" id="3.40.50.720">
    <property type="entry name" value="NAD(P)-binding Rossmann-like Domain"/>
    <property type="match status" value="1"/>
</dbReference>
<comment type="caution">
    <text evidence="5">The sequence shown here is derived from an EMBL/GenBank/DDBJ whole genome shotgun (WGS) entry which is preliminary data.</text>
</comment>
<feature type="domain" description="GFO/IDH/MocA-like oxidoreductase" evidence="4">
    <location>
        <begin position="193"/>
        <end position="313"/>
    </location>
</feature>
<keyword evidence="6" id="KW-1185">Reference proteome</keyword>
<dbReference type="PANTHER" id="PTHR43708">
    <property type="entry name" value="CONSERVED EXPRESSED OXIDOREDUCTASE (EUROFUNG)"/>
    <property type="match status" value="1"/>
</dbReference>
<dbReference type="PANTHER" id="PTHR43708:SF5">
    <property type="entry name" value="CONSERVED EXPRESSED OXIDOREDUCTASE (EUROFUNG)-RELATED"/>
    <property type="match status" value="1"/>
</dbReference>
<dbReference type="InterPro" id="IPR036291">
    <property type="entry name" value="NAD(P)-bd_dom_sf"/>
</dbReference>
<evidence type="ECO:0000256" key="2">
    <source>
        <dbReference type="ARBA" id="ARBA00023002"/>
    </source>
</evidence>
<evidence type="ECO:0000259" key="3">
    <source>
        <dbReference type="Pfam" id="PF01408"/>
    </source>
</evidence>
<dbReference type="AlphaFoldDB" id="A0A4R6TNZ6"/>
<evidence type="ECO:0000313" key="5">
    <source>
        <dbReference type="EMBL" id="TDQ31509.1"/>
    </source>
</evidence>
<dbReference type="Pfam" id="PF22725">
    <property type="entry name" value="GFO_IDH_MocA_C3"/>
    <property type="match status" value="1"/>
</dbReference>
<evidence type="ECO:0000313" key="6">
    <source>
        <dbReference type="Proteomes" id="UP000295468"/>
    </source>
</evidence>
<dbReference type="Pfam" id="PF01408">
    <property type="entry name" value="GFO_IDH_MocA"/>
    <property type="match status" value="1"/>
</dbReference>
<reference evidence="5 6" key="1">
    <citation type="submission" date="2019-03" db="EMBL/GenBank/DDBJ databases">
        <title>Genomic Encyclopedia of Archaeal and Bacterial Type Strains, Phase II (KMG-II): from individual species to whole genera.</title>
        <authorList>
            <person name="Goeker M."/>
        </authorList>
    </citation>
    <scope>NUCLEOTIDE SEQUENCE [LARGE SCALE GENOMIC DNA]</scope>
    <source>
        <strain evidence="5 6">DSM 18435</strain>
    </source>
</reference>
<evidence type="ECO:0000256" key="1">
    <source>
        <dbReference type="ARBA" id="ARBA00010928"/>
    </source>
</evidence>
<dbReference type="SUPFAM" id="SSF55347">
    <property type="entry name" value="Glyceraldehyde-3-phosphate dehydrogenase-like, C-terminal domain"/>
    <property type="match status" value="1"/>
</dbReference>
<dbReference type="SUPFAM" id="SSF51735">
    <property type="entry name" value="NAD(P)-binding Rossmann-fold domains"/>
    <property type="match status" value="1"/>
</dbReference>
<name>A0A4R6TNZ6_9FLAO</name>
<dbReference type="Proteomes" id="UP000295468">
    <property type="component" value="Unassembled WGS sequence"/>
</dbReference>
<dbReference type="InterPro" id="IPR055170">
    <property type="entry name" value="GFO_IDH_MocA-like_dom"/>
</dbReference>
<proteinExistence type="inferred from homology"/>
<keyword evidence="2" id="KW-0560">Oxidoreductase</keyword>
<feature type="domain" description="Gfo/Idh/MocA-like oxidoreductase N-terminal" evidence="3">
    <location>
        <begin position="54"/>
        <end position="173"/>
    </location>
</feature>
<dbReference type="EMBL" id="SNYI01000002">
    <property type="protein sequence ID" value="TDQ31509.1"/>
    <property type="molecule type" value="Genomic_DNA"/>
</dbReference>
<gene>
    <name evidence="5" type="ORF">CLV82_2217</name>
</gene>
<protein>
    <submittedName>
        <fullName evidence="5">Putative dehydrogenase</fullName>
    </submittedName>
</protein>